<dbReference type="Proteomes" id="UP000199412">
    <property type="component" value="Unassembled WGS sequence"/>
</dbReference>
<accession>A0A1G6X2H8</accession>
<evidence type="ECO:0000313" key="1">
    <source>
        <dbReference type="EMBL" id="SDD72103.1"/>
    </source>
</evidence>
<dbReference type="RefSeq" id="WP_092781144.1">
    <property type="nucleotide sequence ID" value="NZ_FNAP01000001.1"/>
</dbReference>
<keyword evidence="2" id="KW-1185">Reference proteome</keyword>
<proteinExistence type="predicted"/>
<dbReference type="EMBL" id="FNAP01000001">
    <property type="protein sequence ID" value="SDD72103.1"/>
    <property type="molecule type" value="Genomic_DNA"/>
</dbReference>
<organism evidence="1 2">
    <name type="scientific">Rhodospira trueperi</name>
    <dbReference type="NCBI Taxonomy" id="69960"/>
    <lineage>
        <taxon>Bacteria</taxon>
        <taxon>Pseudomonadati</taxon>
        <taxon>Pseudomonadota</taxon>
        <taxon>Alphaproteobacteria</taxon>
        <taxon>Rhodospirillales</taxon>
        <taxon>Rhodospirillaceae</taxon>
        <taxon>Rhodospira</taxon>
    </lineage>
</organism>
<gene>
    <name evidence="1" type="ORF">SAMN05421720_101346</name>
</gene>
<reference evidence="1 2" key="1">
    <citation type="submission" date="2016-10" db="EMBL/GenBank/DDBJ databases">
        <authorList>
            <person name="de Groot N.N."/>
        </authorList>
    </citation>
    <scope>NUCLEOTIDE SEQUENCE [LARGE SCALE GENOMIC DNA]</scope>
    <source>
        <strain evidence="1 2">ATCC 700224</strain>
    </source>
</reference>
<name>A0A1G6X2H8_9PROT</name>
<protein>
    <submittedName>
        <fullName evidence="1">Uncharacterized protein</fullName>
    </submittedName>
</protein>
<dbReference type="AlphaFoldDB" id="A0A1G6X2H8"/>
<sequence>MRDLTHNIGPAETIRPAVLTATTTGEPVDLLGFESATAIVQTGAVAGSGDFTPTLHHSDASGSGFEAVTDTDLVGTWPATLAENSVYRVGYTGAKRYLKVVLTKNSGTSVAASSVIVRGHPNVAPVAA</sequence>
<dbReference type="OrthoDB" id="5464931at2"/>
<evidence type="ECO:0000313" key="2">
    <source>
        <dbReference type="Proteomes" id="UP000199412"/>
    </source>
</evidence>
<dbReference type="STRING" id="69960.SAMN05421720_101346"/>